<evidence type="ECO:0000313" key="2">
    <source>
        <dbReference type="Proteomes" id="UP000203316"/>
    </source>
</evidence>
<dbReference type="EMBL" id="EU309041">
    <property type="protein sequence ID" value="ABY65783.1"/>
    <property type="molecule type" value="Genomic_DNA"/>
</dbReference>
<accession>B0FDS5</accession>
<dbReference type="GeneID" id="5850488"/>
<dbReference type="Proteomes" id="UP000203316">
    <property type="component" value="Segment"/>
</dbReference>
<dbReference type="RefSeq" id="YP_001650967.1">
    <property type="nucleotide sequence ID" value="NC_010276.1"/>
</dbReference>
<name>B0FDS5_9ABAC</name>
<organism evidence="1 2">
    <name type="scientific">Orgyia leucostigma nucleopolyhedrovirus</name>
    <dbReference type="NCBI Taxonomy" id="490711"/>
    <lineage>
        <taxon>Viruses</taxon>
        <taxon>Viruses incertae sedis</taxon>
        <taxon>Naldaviricetes</taxon>
        <taxon>Lefavirales</taxon>
        <taxon>Baculoviridae</taxon>
        <taxon>Alphabaculovirus</taxon>
        <taxon>Alphabaculovirus orleucostigmae</taxon>
    </lineage>
</organism>
<dbReference type="OrthoDB" id="40350at10239"/>
<sequence>MLTLRVADEMTVTIIECRLYKIHLVCVDDAPEYRAVLIVRDRKIYYKNQKIKAKVIRLHGLDVDLIPIAVFV</sequence>
<evidence type="ECO:0000313" key="1">
    <source>
        <dbReference type="EMBL" id="ABY65783.1"/>
    </source>
</evidence>
<keyword evidence="2" id="KW-1185">Reference proteome</keyword>
<protein>
    <submittedName>
        <fullName evidence="1">Uncharacterized protein</fullName>
    </submittedName>
</protein>
<dbReference type="KEGG" id="vg:5850488"/>
<proteinExistence type="predicted"/>
<reference evidence="1 2" key="1">
    <citation type="submission" date="2007-11" db="EMBL/GenBank/DDBJ databases">
        <title>Sequence and organization of Orgyia leucostigma nucleopolyhedrovirus genome.</title>
        <authorList>
            <person name="Eveleigh R.J.M."/>
            <person name="Lapointe R."/>
            <person name="Graham R.I."/>
            <person name="Lauzon H.A.M."/>
            <person name="Pavlik L."/>
            <person name="Arif B.M."/>
            <person name="Lucarotti C.J."/>
        </authorList>
    </citation>
    <scope>NUCLEOTIDE SEQUENCE [LARGE SCALE GENOMIC DNA]</scope>
    <source>
        <strain evidence="1">CFS-77</strain>
    </source>
</reference>